<keyword evidence="6 9" id="KW-0456">Lyase</keyword>
<evidence type="ECO:0000256" key="6">
    <source>
        <dbReference type="ARBA" id="ARBA00023239"/>
    </source>
</evidence>
<evidence type="ECO:0000256" key="10">
    <source>
        <dbReference type="RuleBase" id="RU000607"/>
    </source>
</evidence>
<dbReference type="PROSITE" id="PS00534">
    <property type="entry name" value="FERROCHELATASE"/>
    <property type="match status" value="1"/>
</dbReference>
<accession>A0A7Z7HQD2</accession>
<comment type="catalytic activity">
    <reaction evidence="8">
        <text>Fe-coproporphyrin III + 2 H(+) = coproporphyrin III + Fe(2+)</text>
        <dbReference type="Rhea" id="RHEA:49572"/>
        <dbReference type="ChEBI" id="CHEBI:15378"/>
        <dbReference type="ChEBI" id="CHEBI:29033"/>
        <dbReference type="ChEBI" id="CHEBI:68438"/>
        <dbReference type="ChEBI" id="CHEBI:131725"/>
        <dbReference type="EC" id="4.99.1.9"/>
    </reaction>
    <physiologicalReaction direction="right-to-left" evidence="8">
        <dbReference type="Rhea" id="RHEA:49574"/>
    </physiologicalReaction>
</comment>
<dbReference type="RefSeq" id="WP_154716378.1">
    <property type="nucleotide sequence ID" value="NZ_LT837803.1"/>
</dbReference>
<dbReference type="GO" id="GO:0006783">
    <property type="term" value="P:heme biosynthetic process"/>
    <property type="evidence" value="ECO:0007669"/>
    <property type="project" value="UniProtKB-UniRule"/>
</dbReference>
<reference evidence="11" key="1">
    <citation type="submission" date="2017-03" db="EMBL/GenBank/DDBJ databases">
        <authorList>
            <consortium name="AG Boll"/>
        </authorList>
    </citation>
    <scope>NUCLEOTIDE SEQUENCE [LARGE SCALE GENOMIC DNA]</scope>
    <source>
        <strain evidence="11">Chol</strain>
    </source>
</reference>
<dbReference type="GO" id="GO:0005737">
    <property type="term" value="C:cytoplasm"/>
    <property type="evidence" value="ECO:0007669"/>
    <property type="project" value="UniProtKB-SubCell"/>
</dbReference>
<dbReference type="PANTHER" id="PTHR11108">
    <property type="entry name" value="FERROCHELATASE"/>
    <property type="match status" value="1"/>
</dbReference>
<dbReference type="FunFam" id="3.40.50.1400:FF:000002">
    <property type="entry name" value="Ferrochelatase"/>
    <property type="match status" value="1"/>
</dbReference>
<dbReference type="PANTHER" id="PTHR11108:SF1">
    <property type="entry name" value="FERROCHELATASE, MITOCHONDRIAL"/>
    <property type="match status" value="1"/>
</dbReference>
<keyword evidence="3 9" id="KW-0479">Metal-binding</keyword>
<dbReference type="UniPathway" id="UPA00252">
    <property type="reaction ID" value="UER00325"/>
</dbReference>
<dbReference type="InterPro" id="IPR001015">
    <property type="entry name" value="Ferrochelatase"/>
</dbReference>
<keyword evidence="5 9" id="KW-0350">Heme biosynthesis</keyword>
<dbReference type="InterPro" id="IPR019772">
    <property type="entry name" value="Ferrochelatase_AS"/>
</dbReference>
<dbReference type="Proteomes" id="UP000242886">
    <property type="component" value="Chromosome SDENCHOL"/>
</dbReference>
<gene>
    <name evidence="9 11" type="primary">hemH</name>
    <name evidence="11" type="ORF">SDENCHOL_11158</name>
</gene>
<evidence type="ECO:0000313" key="11">
    <source>
        <dbReference type="EMBL" id="SMB24859.1"/>
    </source>
</evidence>
<dbReference type="EC" id="4.98.1.1" evidence="9 10"/>
<feature type="binding site" evidence="9">
    <location>
        <position position="291"/>
    </location>
    <ligand>
        <name>Fe(2+)</name>
        <dbReference type="ChEBI" id="CHEBI:29033"/>
    </ligand>
</feature>
<evidence type="ECO:0000256" key="2">
    <source>
        <dbReference type="ARBA" id="ARBA00022490"/>
    </source>
</evidence>
<evidence type="ECO:0000256" key="5">
    <source>
        <dbReference type="ARBA" id="ARBA00023133"/>
    </source>
</evidence>
<organism evidence="11 12">
    <name type="scientific">Sterolibacterium denitrificans</name>
    <dbReference type="NCBI Taxonomy" id="157592"/>
    <lineage>
        <taxon>Bacteria</taxon>
        <taxon>Pseudomonadati</taxon>
        <taxon>Pseudomonadota</taxon>
        <taxon>Betaproteobacteria</taxon>
        <taxon>Nitrosomonadales</taxon>
        <taxon>Sterolibacteriaceae</taxon>
        <taxon>Sterolibacterium</taxon>
    </lineage>
</organism>
<protein>
    <recommendedName>
        <fullName evidence="9 10">Ferrochelatase</fullName>
        <ecNumber evidence="9 10">4.98.1.1</ecNumber>
    </recommendedName>
    <alternativeName>
        <fullName evidence="9">Heme synthase</fullName>
    </alternativeName>
    <alternativeName>
        <fullName evidence="9">Protoheme ferro-lyase</fullName>
    </alternativeName>
</protein>
<dbReference type="HAMAP" id="MF_00323">
    <property type="entry name" value="Ferrochelatase"/>
    <property type="match status" value="1"/>
</dbReference>
<comment type="subcellular location">
    <subcellularLocation>
        <location evidence="9 10">Cytoplasm</location>
    </subcellularLocation>
</comment>
<dbReference type="GO" id="GO:0046872">
    <property type="term" value="F:metal ion binding"/>
    <property type="evidence" value="ECO:0007669"/>
    <property type="project" value="UniProtKB-KW"/>
</dbReference>
<name>A0A7Z7HQD2_9PROT</name>
<proteinExistence type="inferred from homology"/>
<sequence length="345" mass="38657">MTAATAKTAILLVNLGSPDEPTPAAVRRYLAEFLWDPRVVELPRLPWWLILHGIILNTRPAKSAEKYAQIWTPEGSPLKVHTEKQAKLLRGLLGMRGQREIIIAWAMRYGQPALDGVLDHLAAQGCQRILVVPLYPQYANSTTASVMDAVAAWQRRNDGVDVRSVCNIRNVRSFATDPGYIAALAASVRKHWQTQNRALAEDRLLLMSFHGIPKRSVERGDPYQRECEATAHQLATALNLKEDQWLHTFQSRFGRAEWLQPYTQQTLEKLAADGVRRVDVICPGFVADCLETLEEIALENKAAFLAAGGREFHYIPCLNENPDWIEALADLSLQQLGDWLPAPIA</sequence>
<evidence type="ECO:0000256" key="7">
    <source>
        <dbReference type="ARBA" id="ARBA00023244"/>
    </source>
</evidence>
<dbReference type="SUPFAM" id="SSF53800">
    <property type="entry name" value="Chelatase"/>
    <property type="match status" value="1"/>
</dbReference>
<dbReference type="EMBL" id="LT837803">
    <property type="protein sequence ID" value="SMB24859.1"/>
    <property type="molecule type" value="Genomic_DNA"/>
</dbReference>
<comment type="function">
    <text evidence="9 10">Catalyzes the ferrous insertion into protoporphyrin IX.</text>
</comment>
<keyword evidence="12" id="KW-1185">Reference proteome</keyword>
<keyword evidence="2 9" id="KW-0963">Cytoplasm</keyword>
<evidence type="ECO:0000313" key="12">
    <source>
        <dbReference type="Proteomes" id="UP000242886"/>
    </source>
</evidence>
<dbReference type="CDD" id="cd03411">
    <property type="entry name" value="Ferrochelatase_N"/>
    <property type="match status" value="1"/>
</dbReference>
<dbReference type="GO" id="GO:0004325">
    <property type="term" value="F:ferrochelatase activity"/>
    <property type="evidence" value="ECO:0007669"/>
    <property type="project" value="UniProtKB-UniRule"/>
</dbReference>
<keyword evidence="4 9" id="KW-0408">Iron</keyword>
<dbReference type="Pfam" id="PF00762">
    <property type="entry name" value="Ferrochelatase"/>
    <property type="match status" value="1"/>
</dbReference>
<evidence type="ECO:0000256" key="4">
    <source>
        <dbReference type="ARBA" id="ARBA00023004"/>
    </source>
</evidence>
<evidence type="ECO:0000256" key="8">
    <source>
        <dbReference type="ARBA" id="ARBA00024536"/>
    </source>
</evidence>
<dbReference type="InterPro" id="IPR033659">
    <property type="entry name" value="Ferrochelatase_N"/>
</dbReference>
<comment type="similarity">
    <text evidence="1 9 10">Belongs to the ferrochelatase family.</text>
</comment>
<dbReference type="CDD" id="cd00419">
    <property type="entry name" value="Ferrochelatase_C"/>
    <property type="match status" value="1"/>
</dbReference>
<comment type="catalytic activity">
    <reaction evidence="9 10">
        <text>heme b + 2 H(+) = protoporphyrin IX + Fe(2+)</text>
        <dbReference type="Rhea" id="RHEA:22584"/>
        <dbReference type="ChEBI" id="CHEBI:15378"/>
        <dbReference type="ChEBI" id="CHEBI:29033"/>
        <dbReference type="ChEBI" id="CHEBI:57306"/>
        <dbReference type="ChEBI" id="CHEBI:60344"/>
        <dbReference type="EC" id="4.98.1.1"/>
    </reaction>
</comment>
<dbReference type="AlphaFoldDB" id="A0A7Z7HQD2"/>
<feature type="binding site" evidence="9">
    <location>
        <position position="210"/>
    </location>
    <ligand>
        <name>Fe(2+)</name>
        <dbReference type="ChEBI" id="CHEBI:29033"/>
    </ligand>
</feature>
<dbReference type="NCBIfam" id="TIGR00109">
    <property type="entry name" value="hemH"/>
    <property type="match status" value="1"/>
</dbReference>
<evidence type="ECO:0000256" key="9">
    <source>
        <dbReference type="HAMAP-Rule" id="MF_00323"/>
    </source>
</evidence>
<dbReference type="Gene3D" id="3.40.50.1400">
    <property type="match status" value="2"/>
</dbReference>
<evidence type="ECO:0000256" key="1">
    <source>
        <dbReference type="ARBA" id="ARBA00007718"/>
    </source>
</evidence>
<evidence type="ECO:0000256" key="3">
    <source>
        <dbReference type="ARBA" id="ARBA00022723"/>
    </source>
</evidence>
<comment type="pathway">
    <text evidence="9 10">Porphyrin-containing compound metabolism; protoheme biosynthesis; protoheme from protoporphyrin-IX: step 1/1.</text>
</comment>
<dbReference type="InterPro" id="IPR033644">
    <property type="entry name" value="Ferrochelatase_C"/>
</dbReference>
<keyword evidence="7 9" id="KW-0627">Porphyrin biosynthesis</keyword>